<dbReference type="EMBL" id="BGZK01001339">
    <property type="protein sequence ID" value="GBP77621.1"/>
    <property type="molecule type" value="Genomic_DNA"/>
</dbReference>
<dbReference type="AlphaFoldDB" id="A0A4C1YMH1"/>
<reference evidence="1 2" key="1">
    <citation type="journal article" date="2019" name="Commun. Biol.">
        <title>The bagworm genome reveals a unique fibroin gene that provides high tensile strength.</title>
        <authorList>
            <person name="Kono N."/>
            <person name="Nakamura H."/>
            <person name="Ohtoshi R."/>
            <person name="Tomita M."/>
            <person name="Numata K."/>
            <person name="Arakawa K."/>
        </authorList>
    </citation>
    <scope>NUCLEOTIDE SEQUENCE [LARGE SCALE GENOMIC DNA]</scope>
</reference>
<sequence length="97" mass="10996">MSRLATLRDAAGVETATVVLRSFGNRQCDRACLYFDLLREEESFMNCVAARDNLPLGVLIEVAGHRWSQMPQGHRDLEGDIYVSQLSSVSRHRRLMT</sequence>
<gene>
    <name evidence="1" type="ORF">EVAR_45746_1</name>
</gene>
<evidence type="ECO:0000313" key="1">
    <source>
        <dbReference type="EMBL" id="GBP77621.1"/>
    </source>
</evidence>
<keyword evidence="2" id="KW-1185">Reference proteome</keyword>
<name>A0A4C1YMH1_EUMVA</name>
<proteinExistence type="predicted"/>
<dbReference type="Proteomes" id="UP000299102">
    <property type="component" value="Unassembled WGS sequence"/>
</dbReference>
<organism evidence="1 2">
    <name type="scientific">Eumeta variegata</name>
    <name type="common">Bagworm moth</name>
    <name type="synonym">Eumeta japonica</name>
    <dbReference type="NCBI Taxonomy" id="151549"/>
    <lineage>
        <taxon>Eukaryota</taxon>
        <taxon>Metazoa</taxon>
        <taxon>Ecdysozoa</taxon>
        <taxon>Arthropoda</taxon>
        <taxon>Hexapoda</taxon>
        <taxon>Insecta</taxon>
        <taxon>Pterygota</taxon>
        <taxon>Neoptera</taxon>
        <taxon>Endopterygota</taxon>
        <taxon>Lepidoptera</taxon>
        <taxon>Glossata</taxon>
        <taxon>Ditrysia</taxon>
        <taxon>Tineoidea</taxon>
        <taxon>Psychidae</taxon>
        <taxon>Oiketicinae</taxon>
        <taxon>Eumeta</taxon>
    </lineage>
</organism>
<protein>
    <submittedName>
        <fullName evidence="1">Uncharacterized protein</fullName>
    </submittedName>
</protein>
<accession>A0A4C1YMH1</accession>
<evidence type="ECO:0000313" key="2">
    <source>
        <dbReference type="Proteomes" id="UP000299102"/>
    </source>
</evidence>
<comment type="caution">
    <text evidence="1">The sequence shown here is derived from an EMBL/GenBank/DDBJ whole genome shotgun (WGS) entry which is preliminary data.</text>
</comment>